<proteinExistence type="predicted"/>
<dbReference type="VEuPathDB" id="FungiDB:I302_04496"/>
<dbReference type="Pfam" id="PF09362">
    <property type="entry name" value="DUF1996"/>
    <property type="match status" value="1"/>
</dbReference>
<dbReference type="InterPro" id="IPR018535">
    <property type="entry name" value="DUF1996"/>
</dbReference>
<organism evidence="4">
    <name type="scientific">Kwoniella bestiolae CBS 10118</name>
    <dbReference type="NCBI Taxonomy" id="1296100"/>
    <lineage>
        <taxon>Eukaryota</taxon>
        <taxon>Fungi</taxon>
        <taxon>Dikarya</taxon>
        <taxon>Basidiomycota</taxon>
        <taxon>Agaricomycotina</taxon>
        <taxon>Tremellomycetes</taxon>
        <taxon>Tremellales</taxon>
        <taxon>Cryptococcaceae</taxon>
        <taxon>Kwoniella</taxon>
    </lineage>
</organism>
<accession>A0A1B9G713</accession>
<dbReference type="SMART" id="SM00321">
    <property type="entry name" value="WSC"/>
    <property type="match status" value="1"/>
</dbReference>
<dbReference type="PANTHER" id="PTHR43662">
    <property type="match status" value="1"/>
</dbReference>
<dbReference type="PROSITE" id="PS51212">
    <property type="entry name" value="WSC"/>
    <property type="match status" value="1"/>
</dbReference>
<dbReference type="STRING" id="1296100.A0A1B9G713"/>
<dbReference type="PANTHER" id="PTHR43662:SF3">
    <property type="entry name" value="DOMAIN PROTEIN, PUTATIVE (AFU_ORTHOLOGUE AFUA_6G11970)-RELATED"/>
    <property type="match status" value="1"/>
</dbReference>
<reference evidence="4" key="2">
    <citation type="submission" date="2014-01" db="EMBL/GenBank/DDBJ databases">
        <title>Evolution of pathogenesis and genome organization in the Tremellales.</title>
        <authorList>
            <person name="Cuomo C."/>
            <person name="Litvintseva A."/>
            <person name="Heitman J."/>
            <person name="Chen Y."/>
            <person name="Sun S."/>
            <person name="Springer D."/>
            <person name="Dromer F."/>
            <person name="Young S."/>
            <person name="Zeng Q."/>
            <person name="Chapman S."/>
            <person name="Gujja S."/>
            <person name="Saif S."/>
            <person name="Birren B."/>
        </authorList>
    </citation>
    <scope>NUCLEOTIDE SEQUENCE</scope>
    <source>
        <strain evidence="4">CBS 10118</strain>
    </source>
</reference>
<dbReference type="InterPro" id="IPR002889">
    <property type="entry name" value="WSC_carb-bd"/>
</dbReference>
<keyword evidence="2" id="KW-0732">Signal</keyword>
<evidence type="ECO:0000256" key="1">
    <source>
        <dbReference type="SAM" id="MobiDB-lite"/>
    </source>
</evidence>
<evidence type="ECO:0000256" key="2">
    <source>
        <dbReference type="SAM" id="SignalP"/>
    </source>
</evidence>
<gene>
    <name evidence="4" type="ORF">I302_04496</name>
</gene>
<feature type="region of interest" description="Disordered" evidence="1">
    <location>
        <begin position="326"/>
        <end position="347"/>
    </location>
</feature>
<dbReference type="AlphaFoldDB" id="A0A1B9G713"/>
<dbReference type="OrthoDB" id="74764at2759"/>
<feature type="chain" id="PRO_5008626791" description="WSC domain-containing protein" evidence="2">
    <location>
        <begin position="22"/>
        <end position="574"/>
    </location>
</feature>
<reference evidence="4" key="1">
    <citation type="submission" date="2013-07" db="EMBL/GenBank/DDBJ databases">
        <title>The Genome Sequence of Cryptococcus bestiolae CBS10118.</title>
        <authorList>
            <consortium name="The Broad Institute Genome Sequencing Platform"/>
            <person name="Cuomo C."/>
            <person name="Litvintseva A."/>
            <person name="Chen Y."/>
            <person name="Heitman J."/>
            <person name="Sun S."/>
            <person name="Springer D."/>
            <person name="Dromer F."/>
            <person name="Young S.K."/>
            <person name="Zeng Q."/>
            <person name="Gargeya S."/>
            <person name="Fitzgerald M."/>
            <person name="Abouelleil A."/>
            <person name="Alvarado L."/>
            <person name="Berlin A.M."/>
            <person name="Chapman S.B."/>
            <person name="Dewar J."/>
            <person name="Goldberg J."/>
            <person name="Griggs A."/>
            <person name="Gujja S."/>
            <person name="Hansen M."/>
            <person name="Howarth C."/>
            <person name="Imamovic A."/>
            <person name="Larimer J."/>
            <person name="McCowan C."/>
            <person name="Murphy C."/>
            <person name="Pearson M."/>
            <person name="Priest M."/>
            <person name="Roberts A."/>
            <person name="Saif S."/>
            <person name="Shea T."/>
            <person name="Sykes S."/>
            <person name="Wortman J."/>
            <person name="Nusbaum C."/>
            <person name="Birren B."/>
        </authorList>
    </citation>
    <scope>NUCLEOTIDE SEQUENCE [LARGE SCALE GENOMIC DNA]</scope>
    <source>
        <strain evidence="4">CBS 10118</strain>
    </source>
</reference>
<feature type="compositionally biased region" description="Low complexity" evidence="1">
    <location>
        <begin position="483"/>
        <end position="564"/>
    </location>
</feature>
<dbReference type="EMBL" id="KI894020">
    <property type="protein sequence ID" value="OCF26806.1"/>
    <property type="molecule type" value="Genomic_DNA"/>
</dbReference>
<dbReference type="Pfam" id="PF01822">
    <property type="entry name" value="WSC"/>
    <property type="match status" value="1"/>
</dbReference>
<sequence>MFSSSLIPLAVLAISISQVNAWTDPFFVIQHGPDIITSRIDPVISPGGISSHVHSIVGSSSFKPTYTYENSISGKCTTANIAIDHSNYWIPQLYRKRDDGQFDLVKMNRANTYYLVNALTRRGSQNEQVYDFPPGFRMVAGNPSRTTYNASNYADKAISYVCLGVNGAPESGEFPKQSCPNDLRAQVFFPNCWDGVNNWLPNSAHVHYPLSQGYNSGGPCPASHPKRILSVFFEFHFTDRFTYKDGARVWATGDDVGYSLHGDFTMGWPKGFLPKIFPYGQTCAVDFSLENCPPLKPLMTTNGSACRPDDGFQIVNEDIGTNNPIAKLPGNNPVWGRSGAKKPDPNYKETASFTTSTISVPAGWTKLGCLAEPKGSRALTGASMTDQTMTPTKCINFCSSKGFSLAGVEWSVECYCANTPSKTTLSAINNNLACNMPCNGLDYSAGYCGGSSLLTVYQKSGYSNSISASKASSSTSSSKAASAASKATSTTNKVTSSSKATSTTSKATSTTRKVTSTTAKLTSTAKTTSTSKAPTSSAKSTLNAKVATSSAKTSSTVASTSTAKLAGHKRRTGH</sequence>
<evidence type="ECO:0000313" key="4">
    <source>
        <dbReference type="EMBL" id="OCF26806.1"/>
    </source>
</evidence>
<feature type="domain" description="WSC" evidence="3">
    <location>
        <begin position="363"/>
        <end position="460"/>
    </location>
</feature>
<name>A0A1B9G713_9TREE</name>
<evidence type="ECO:0000259" key="3">
    <source>
        <dbReference type="PROSITE" id="PS51212"/>
    </source>
</evidence>
<protein>
    <recommendedName>
        <fullName evidence="3">WSC domain-containing protein</fullName>
    </recommendedName>
</protein>
<feature type="signal peptide" evidence="2">
    <location>
        <begin position="1"/>
        <end position="21"/>
    </location>
</feature>
<feature type="region of interest" description="Disordered" evidence="1">
    <location>
        <begin position="483"/>
        <end position="574"/>
    </location>
</feature>